<dbReference type="PANTHER" id="PTHR10366">
    <property type="entry name" value="NAD DEPENDENT EPIMERASE/DEHYDRATASE"/>
    <property type="match status" value="1"/>
</dbReference>
<evidence type="ECO:0000313" key="4">
    <source>
        <dbReference type="EMBL" id="KAJ3842497.1"/>
    </source>
</evidence>
<gene>
    <name evidence="4" type="ORF">F5878DRAFT_607425</name>
</gene>
<dbReference type="PANTHER" id="PTHR10366:SF564">
    <property type="entry name" value="STEROL-4-ALPHA-CARBOXYLATE 3-DEHYDROGENASE, DECARBOXYLATING"/>
    <property type="match status" value="1"/>
</dbReference>
<keyword evidence="5" id="KW-1185">Reference proteome</keyword>
<dbReference type="InterPro" id="IPR036291">
    <property type="entry name" value="NAD(P)-bd_dom_sf"/>
</dbReference>
<comment type="caution">
    <text evidence="4">The sequence shown here is derived from an EMBL/GenBank/DDBJ whole genome shotgun (WGS) entry which is preliminary data.</text>
</comment>
<dbReference type="Pfam" id="PF01370">
    <property type="entry name" value="Epimerase"/>
    <property type="match status" value="1"/>
</dbReference>
<organism evidence="4 5">
    <name type="scientific">Lentinula raphanica</name>
    <dbReference type="NCBI Taxonomy" id="153919"/>
    <lineage>
        <taxon>Eukaryota</taxon>
        <taxon>Fungi</taxon>
        <taxon>Dikarya</taxon>
        <taxon>Basidiomycota</taxon>
        <taxon>Agaricomycotina</taxon>
        <taxon>Agaricomycetes</taxon>
        <taxon>Agaricomycetidae</taxon>
        <taxon>Agaricales</taxon>
        <taxon>Marasmiineae</taxon>
        <taxon>Omphalotaceae</taxon>
        <taxon>Lentinula</taxon>
    </lineage>
</organism>
<accession>A0AA38PGG0</accession>
<protein>
    <recommendedName>
        <fullName evidence="3">NAD-dependent epimerase/dehydratase domain-containing protein</fullName>
    </recommendedName>
</protein>
<name>A0AA38PGG0_9AGAR</name>
<evidence type="ECO:0000313" key="5">
    <source>
        <dbReference type="Proteomes" id="UP001163846"/>
    </source>
</evidence>
<dbReference type="Proteomes" id="UP001163846">
    <property type="component" value="Unassembled WGS sequence"/>
</dbReference>
<dbReference type="AlphaFoldDB" id="A0AA38PGG0"/>
<dbReference type="InterPro" id="IPR050425">
    <property type="entry name" value="NAD(P)_dehydrat-like"/>
</dbReference>
<dbReference type="EMBL" id="MU806003">
    <property type="protein sequence ID" value="KAJ3842497.1"/>
    <property type="molecule type" value="Genomic_DNA"/>
</dbReference>
<keyword evidence="1" id="KW-0560">Oxidoreductase</keyword>
<comment type="similarity">
    <text evidence="2">Belongs to the NAD(P)-dependent epimerase/dehydratase family. Dihydroflavonol-4-reductase subfamily.</text>
</comment>
<evidence type="ECO:0000256" key="1">
    <source>
        <dbReference type="ARBA" id="ARBA00023002"/>
    </source>
</evidence>
<dbReference type="SUPFAM" id="SSF51735">
    <property type="entry name" value="NAD(P)-binding Rossmann-fold domains"/>
    <property type="match status" value="1"/>
</dbReference>
<sequence>MNQLVFVTGATGFIGSHVVTQLLAKGYRVRAAARSAPKLQKIFPNASNLEIVEIPTLTSDYTESLKGVDAVIHMAAELFSKNSSGDQIFEAGYDGTLHIVRQTIEAGIRKIIVTGTFASLFDSELNPAYGTELVDASFYHPVTLETLDRNQPPMAMYQQSKTLADREIWKLAKVHPDIDFTVLLPPAVFGPLVPNFPVTDSPKSIGTNYNLAQIITSGTETYPAYRLGHLADVRDVARAHILALATPPIPGRDKRFIIINTTFTWKMVLDLIRRERPELAHRLPKEGLVPPRLTDAPLDKTFAAEGLDLNEFIPWEETVLAGIDVQVAWEKQNRI</sequence>
<dbReference type="InterPro" id="IPR001509">
    <property type="entry name" value="Epimerase_deHydtase"/>
</dbReference>
<reference evidence="4" key="1">
    <citation type="submission" date="2022-08" db="EMBL/GenBank/DDBJ databases">
        <authorList>
            <consortium name="DOE Joint Genome Institute"/>
            <person name="Min B."/>
            <person name="Riley R."/>
            <person name="Sierra-Patev S."/>
            <person name="Naranjo-Ortiz M."/>
            <person name="Looney B."/>
            <person name="Konkel Z."/>
            <person name="Slot J.C."/>
            <person name="Sakamoto Y."/>
            <person name="Steenwyk J.L."/>
            <person name="Rokas A."/>
            <person name="Carro J."/>
            <person name="Camarero S."/>
            <person name="Ferreira P."/>
            <person name="Molpeceres G."/>
            <person name="Ruiz-Duenas F.J."/>
            <person name="Serrano A."/>
            <person name="Henrissat B."/>
            <person name="Drula E."/>
            <person name="Hughes K.W."/>
            <person name="Mata J.L."/>
            <person name="Ishikawa N.K."/>
            <person name="Vargas-Isla R."/>
            <person name="Ushijima S."/>
            <person name="Smith C.A."/>
            <person name="Ahrendt S."/>
            <person name="Andreopoulos W."/>
            <person name="He G."/>
            <person name="Labutti K."/>
            <person name="Lipzen A."/>
            <person name="Ng V."/>
            <person name="Sandor L."/>
            <person name="Barry K."/>
            <person name="Martinez A.T."/>
            <person name="Xiao Y."/>
            <person name="Gibbons J.G."/>
            <person name="Terashima K."/>
            <person name="Hibbett D.S."/>
            <person name="Grigoriev I.V."/>
        </authorList>
    </citation>
    <scope>NUCLEOTIDE SEQUENCE</scope>
    <source>
        <strain evidence="4">TFB9207</strain>
    </source>
</reference>
<proteinExistence type="inferred from homology"/>
<dbReference type="GO" id="GO:0016616">
    <property type="term" value="F:oxidoreductase activity, acting on the CH-OH group of donors, NAD or NADP as acceptor"/>
    <property type="evidence" value="ECO:0007669"/>
    <property type="project" value="TreeGrafter"/>
</dbReference>
<evidence type="ECO:0000256" key="2">
    <source>
        <dbReference type="ARBA" id="ARBA00023445"/>
    </source>
</evidence>
<dbReference type="Gene3D" id="3.40.50.720">
    <property type="entry name" value="NAD(P)-binding Rossmann-like Domain"/>
    <property type="match status" value="1"/>
</dbReference>
<evidence type="ECO:0000259" key="3">
    <source>
        <dbReference type="Pfam" id="PF01370"/>
    </source>
</evidence>
<feature type="domain" description="NAD-dependent epimerase/dehydratase" evidence="3">
    <location>
        <begin position="5"/>
        <end position="246"/>
    </location>
</feature>